<organism evidence="1 2">
    <name type="scientific">Allacma fusca</name>
    <dbReference type="NCBI Taxonomy" id="39272"/>
    <lineage>
        <taxon>Eukaryota</taxon>
        <taxon>Metazoa</taxon>
        <taxon>Ecdysozoa</taxon>
        <taxon>Arthropoda</taxon>
        <taxon>Hexapoda</taxon>
        <taxon>Collembola</taxon>
        <taxon>Symphypleona</taxon>
        <taxon>Sminthuridae</taxon>
        <taxon>Allacma</taxon>
    </lineage>
</organism>
<evidence type="ECO:0000313" key="1">
    <source>
        <dbReference type="EMBL" id="CAG7823400.1"/>
    </source>
</evidence>
<gene>
    <name evidence="1" type="ORF">AFUS01_LOCUS33619</name>
</gene>
<protein>
    <submittedName>
        <fullName evidence="1">Uncharacterized protein</fullName>
    </submittedName>
</protein>
<evidence type="ECO:0000313" key="2">
    <source>
        <dbReference type="Proteomes" id="UP000708208"/>
    </source>
</evidence>
<name>A0A8J2LJT4_9HEXA</name>
<keyword evidence="2" id="KW-1185">Reference proteome</keyword>
<feature type="non-terminal residue" evidence="1">
    <location>
        <position position="1"/>
    </location>
</feature>
<sequence>CLRDLWFYAALVTSELLRHNHIRSIENHRRHQFLGVLRSTLSSRTHITLQA</sequence>
<accession>A0A8J2LJT4</accession>
<proteinExistence type="predicted"/>
<dbReference type="EMBL" id="CAJVCH010529350">
    <property type="protein sequence ID" value="CAG7823400.1"/>
    <property type="molecule type" value="Genomic_DNA"/>
</dbReference>
<reference evidence="1" key="1">
    <citation type="submission" date="2021-06" db="EMBL/GenBank/DDBJ databases">
        <authorList>
            <person name="Hodson N. C."/>
            <person name="Mongue J. A."/>
            <person name="Jaron S. K."/>
        </authorList>
    </citation>
    <scope>NUCLEOTIDE SEQUENCE</scope>
</reference>
<comment type="caution">
    <text evidence="1">The sequence shown here is derived from an EMBL/GenBank/DDBJ whole genome shotgun (WGS) entry which is preliminary data.</text>
</comment>
<dbReference type="AlphaFoldDB" id="A0A8J2LJT4"/>
<dbReference type="Proteomes" id="UP000708208">
    <property type="component" value="Unassembled WGS sequence"/>
</dbReference>